<comment type="caution">
    <text evidence="2">The sequence shown here is derived from an EMBL/GenBank/DDBJ whole genome shotgun (WGS) entry which is preliminary data.</text>
</comment>
<evidence type="ECO:0000313" key="2">
    <source>
        <dbReference type="EMBL" id="MYR34599.1"/>
    </source>
</evidence>
<keyword evidence="2" id="KW-0560">Oxidoreductase</keyword>
<evidence type="ECO:0000313" key="3">
    <source>
        <dbReference type="Proteomes" id="UP000467124"/>
    </source>
</evidence>
<dbReference type="GO" id="GO:0005829">
    <property type="term" value="C:cytosol"/>
    <property type="evidence" value="ECO:0007669"/>
    <property type="project" value="TreeGrafter"/>
</dbReference>
<dbReference type="PANTHER" id="PTHR30137:SF15">
    <property type="entry name" value="BLL6902 PROTEIN"/>
    <property type="match status" value="1"/>
</dbReference>
<accession>A0A7K2IXB1</accession>
<reference evidence="2 3" key="1">
    <citation type="journal article" date="2019" name="Nat. Commun.">
        <title>The antimicrobial potential of Streptomyces from insect microbiomes.</title>
        <authorList>
            <person name="Chevrette M.G."/>
            <person name="Carlson C.M."/>
            <person name="Ortega H.E."/>
            <person name="Thomas C."/>
            <person name="Ananiev G.E."/>
            <person name="Barns K.J."/>
            <person name="Book A.J."/>
            <person name="Cagnazzo J."/>
            <person name="Carlos C."/>
            <person name="Flanigan W."/>
            <person name="Grubbs K.J."/>
            <person name="Horn H.A."/>
            <person name="Hoffmann F.M."/>
            <person name="Klassen J.L."/>
            <person name="Knack J.J."/>
            <person name="Lewin G.R."/>
            <person name="McDonald B.R."/>
            <person name="Muller L."/>
            <person name="Melo W.G.P."/>
            <person name="Pinto-Tomas A.A."/>
            <person name="Schmitz A."/>
            <person name="Wendt-Pienkowski E."/>
            <person name="Wildman S."/>
            <person name="Zhao M."/>
            <person name="Zhang F."/>
            <person name="Bugni T.S."/>
            <person name="Andes D.R."/>
            <person name="Pupo M.T."/>
            <person name="Currie C.R."/>
        </authorList>
    </citation>
    <scope>NUCLEOTIDE SEQUENCE [LARGE SCALE GENOMIC DNA]</scope>
    <source>
        <strain evidence="2 3">SID5840</strain>
    </source>
</reference>
<dbReference type="InterPro" id="IPR024003">
    <property type="entry name" value="Luciferase-like_KPN01858"/>
</dbReference>
<feature type="domain" description="Luciferase-like" evidence="1">
    <location>
        <begin position="17"/>
        <end position="286"/>
    </location>
</feature>
<dbReference type="InterPro" id="IPR011251">
    <property type="entry name" value="Luciferase-like_dom"/>
</dbReference>
<evidence type="ECO:0000259" key="1">
    <source>
        <dbReference type="Pfam" id="PF00296"/>
    </source>
</evidence>
<sequence>MPEQLGFFTRVLDDAPPAERYRLALEQIRHAEALGYDSAWVAQHHFDGDEGGLPSPLVFLARAAARTERIRLGTGVVTLPLEDPIRVAEDASVLDLLSEGRLEVGVGSGGTPSTFPSFGVEFAERREVFARKREALLAALAGEAFDGTPNRLHPARPELLERLWFATFSSPLAVTAAERGDGLMLSRTQPRPAEAPDTTLWDIQNPIIDAYLDHLAPGAAPRISVARTLFVADDRQEALRLAEHGYRNTRFARSTLGDEVDRLPVEELLVRLDAHVGTPEDVLESLSRDTALRRATHLSFQVHSVDPPHEYVLRSMELIATRVAPELGWTRNDIDLGA</sequence>
<proteinExistence type="predicted"/>
<dbReference type="InterPro" id="IPR036661">
    <property type="entry name" value="Luciferase-like_sf"/>
</dbReference>
<dbReference type="RefSeq" id="WP_161111602.1">
    <property type="nucleotide sequence ID" value="NZ_WWHY01000001.1"/>
</dbReference>
<dbReference type="SUPFAM" id="SSF51679">
    <property type="entry name" value="Bacterial luciferase-like"/>
    <property type="match status" value="1"/>
</dbReference>
<dbReference type="GO" id="GO:0004497">
    <property type="term" value="F:monooxygenase activity"/>
    <property type="evidence" value="ECO:0007669"/>
    <property type="project" value="UniProtKB-KW"/>
</dbReference>
<dbReference type="AlphaFoldDB" id="A0A7K2IXB1"/>
<keyword evidence="2" id="KW-0503">Monooxygenase</keyword>
<protein>
    <submittedName>
        <fullName evidence="2">Putative FMN-dependent luciferase-like monooxygenase</fullName>
    </submittedName>
</protein>
<dbReference type="Gene3D" id="3.20.20.30">
    <property type="entry name" value="Luciferase-like domain"/>
    <property type="match status" value="1"/>
</dbReference>
<organism evidence="2 3">
    <name type="scientific">Nocardiopsis alba</name>
    <dbReference type="NCBI Taxonomy" id="53437"/>
    <lineage>
        <taxon>Bacteria</taxon>
        <taxon>Bacillati</taxon>
        <taxon>Actinomycetota</taxon>
        <taxon>Actinomycetes</taxon>
        <taxon>Streptosporangiales</taxon>
        <taxon>Nocardiopsidaceae</taxon>
        <taxon>Nocardiopsis</taxon>
    </lineage>
</organism>
<dbReference type="InterPro" id="IPR050766">
    <property type="entry name" value="Bact_Lucif_Oxidored"/>
</dbReference>
<dbReference type="Pfam" id="PF00296">
    <property type="entry name" value="Bac_luciferase"/>
    <property type="match status" value="1"/>
</dbReference>
<dbReference type="Proteomes" id="UP000467124">
    <property type="component" value="Unassembled WGS sequence"/>
</dbReference>
<gene>
    <name evidence="2" type="ORF">GTW20_20700</name>
</gene>
<dbReference type="EMBL" id="WWHY01000001">
    <property type="protein sequence ID" value="MYR34599.1"/>
    <property type="molecule type" value="Genomic_DNA"/>
</dbReference>
<dbReference type="GO" id="GO:0016705">
    <property type="term" value="F:oxidoreductase activity, acting on paired donors, with incorporation or reduction of molecular oxygen"/>
    <property type="evidence" value="ECO:0007669"/>
    <property type="project" value="InterPro"/>
</dbReference>
<name>A0A7K2IXB1_9ACTN</name>
<dbReference type="NCBIfam" id="TIGR04027">
    <property type="entry name" value="LLM_KPN_01858"/>
    <property type="match status" value="1"/>
</dbReference>
<dbReference type="PANTHER" id="PTHR30137">
    <property type="entry name" value="LUCIFERASE-LIKE MONOOXYGENASE"/>
    <property type="match status" value="1"/>
</dbReference>